<dbReference type="PANTHER" id="PTHR30481">
    <property type="entry name" value="DNA ADENINE METHYLASE"/>
    <property type="match status" value="1"/>
</dbReference>
<dbReference type="GO" id="GO:0008168">
    <property type="term" value="F:methyltransferase activity"/>
    <property type="evidence" value="ECO:0007669"/>
    <property type="project" value="UniProtKB-KW"/>
</dbReference>
<protein>
    <submittedName>
        <fullName evidence="5">DNA adenine methylase</fullName>
    </submittedName>
</protein>
<dbReference type="GO" id="GO:0032259">
    <property type="term" value="P:methylation"/>
    <property type="evidence" value="ECO:0007669"/>
    <property type="project" value="UniProtKB-KW"/>
</dbReference>
<dbReference type="InterPro" id="IPR029063">
    <property type="entry name" value="SAM-dependent_MTases_sf"/>
</dbReference>
<name>A0ABT4VPB7_9HYPH</name>
<organism evidence="5 6">
    <name type="scientific">Hoeflea poritis</name>
    <dbReference type="NCBI Taxonomy" id="2993659"/>
    <lineage>
        <taxon>Bacteria</taxon>
        <taxon>Pseudomonadati</taxon>
        <taxon>Pseudomonadota</taxon>
        <taxon>Alphaproteobacteria</taxon>
        <taxon>Hyphomicrobiales</taxon>
        <taxon>Rhizobiaceae</taxon>
        <taxon>Hoeflea</taxon>
    </lineage>
</organism>
<evidence type="ECO:0000313" key="5">
    <source>
        <dbReference type="EMBL" id="MDA4845917.1"/>
    </source>
</evidence>
<dbReference type="PANTHER" id="PTHR30481:SF4">
    <property type="entry name" value="SITE-SPECIFIC DNA-METHYLTRANSFERASE (ADENINE-SPECIFIC)"/>
    <property type="match status" value="1"/>
</dbReference>
<dbReference type="Gene3D" id="3.40.50.150">
    <property type="entry name" value="Vaccinia Virus protein VP39"/>
    <property type="match status" value="2"/>
</dbReference>
<evidence type="ECO:0000256" key="4">
    <source>
        <dbReference type="SAM" id="MobiDB-lite"/>
    </source>
</evidence>
<comment type="caution">
    <text evidence="5">The sequence shown here is derived from an EMBL/GenBank/DDBJ whole genome shotgun (WGS) entry which is preliminary data.</text>
</comment>
<evidence type="ECO:0000256" key="1">
    <source>
        <dbReference type="ARBA" id="ARBA00022603"/>
    </source>
</evidence>
<sequence length="286" mass="32788">MNAPSRPVVRWHGGKWLLAPWIIDHFPKHRCYVEPFGGGGSVLLRKQRSHVEVWNDIDGEIVNLFEVLRSDRAKDLIRAVALTPYARVEFNRAYQPCDDSFERARRMVVRCAMGFGSGSNLENSSGFRSNSNRAGTGPANDWRNLPKGLSEVVDRLRGVVIENKDALDLMGQHDSPTTLHYCDPPYLHSTRDRKDARSRPRHQYSFEYSDDDHGRLIDFLHGVEGMVLISGYRSPLYDDLLADWHRLERDAHTGGERRVEVLWINPLAWDRLTAEHMPLFGETRTG</sequence>
<feature type="region of interest" description="Disordered" evidence="4">
    <location>
        <begin position="180"/>
        <end position="200"/>
    </location>
</feature>
<dbReference type="EMBL" id="JAPJZH010000006">
    <property type="protein sequence ID" value="MDA4845917.1"/>
    <property type="molecule type" value="Genomic_DNA"/>
</dbReference>
<accession>A0ABT4VPB7</accession>
<evidence type="ECO:0000313" key="6">
    <source>
        <dbReference type="Proteomes" id="UP001148313"/>
    </source>
</evidence>
<dbReference type="RefSeq" id="WP_271089624.1">
    <property type="nucleotide sequence ID" value="NZ_JAPJZH010000006.1"/>
</dbReference>
<feature type="compositionally biased region" description="Polar residues" evidence="4">
    <location>
        <begin position="122"/>
        <end position="134"/>
    </location>
</feature>
<keyword evidence="2" id="KW-0808">Transferase</keyword>
<keyword evidence="1 5" id="KW-0489">Methyltransferase</keyword>
<feature type="compositionally biased region" description="Basic and acidic residues" evidence="4">
    <location>
        <begin position="189"/>
        <end position="198"/>
    </location>
</feature>
<keyword evidence="6" id="KW-1185">Reference proteome</keyword>
<dbReference type="Proteomes" id="UP001148313">
    <property type="component" value="Unassembled WGS sequence"/>
</dbReference>
<feature type="region of interest" description="Disordered" evidence="4">
    <location>
        <begin position="122"/>
        <end position="141"/>
    </location>
</feature>
<dbReference type="PIRSF" id="PIRSF000398">
    <property type="entry name" value="M_m6A_EcoRV"/>
    <property type="match status" value="1"/>
</dbReference>
<keyword evidence="3" id="KW-0949">S-adenosyl-L-methionine</keyword>
<proteinExistence type="predicted"/>
<dbReference type="InterPro" id="IPR012263">
    <property type="entry name" value="M_m6A_EcoRV"/>
</dbReference>
<dbReference type="Pfam" id="PF02086">
    <property type="entry name" value="MethyltransfD12"/>
    <property type="match status" value="1"/>
</dbReference>
<evidence type="ECO:0000256" key="3">
    <source>
        <dbReference type="ARBA" id="ARBA00022691"/>
    </source>
</evidence>
<dbReference type="PRINTS" id="PR00505">
    <property type="entry name" value="D12N6MTFRASE"/>
</dbReference>
<gene>
    <name evidence="5" type="ORF">OOZ53_11195</name>
</gene>
<dbReference type="InterPro" id="IPR012327">
    <property type="entry name" value="MeTrfase_D12"/>
</dbReference>
<evidence type="ECO:0000256" key="2">
    <source>
        <dbReference type="ARBA" id="ARBA00022679"/>
    </source>
</evidence>
<reference evidence="5" key="1">
    <citation type="submission" date="2022-11" db="EMBL/GenBank/DDBJ databases">
        <title>Hoeflea poritis sp. nov., isolated from scleractinian coral Porites lutea.</title>
        <authorList>
            <person name="Zhang G."/>
            <person name="Wei Q."/>
            <person name="Cai L."/>
        </authorList>
    </citation>
    <scope>NUCLEOTIDE SEQUENCE</scope>
    <source>
        <strain evidence="5">E7-10</strain>
    </source>
</reference>
<dbReference type="SUPFAM" id="SSF53335">
    <property type="entry name" value="S-adenosyl-L-methionine-dependent methyltransferases"/>
    <property type="match status" value="1"/>
</dbReference>